<dbReference type="Proteomes" id="UP000729402">
    <property type="component" value="Unassembled WGS sequence"/>
</dbReference>
<evidence type="ECO:0000313" key="3">
    <source>
        <dbReference type="Proteomes" id="UP000729402"/>
    </source>
</evidence>
<sequence length="79" mass="9060">MGGGRALLVSALLVQIRAFDPVFYEPFKESFERRWVVSGKDEYKGITDGGLSVESAKNFNQLHRRKTLINTRCADLYRH</sequence>
<evidence type="ECO:0000313" key="2">
    <source>
        <dbReference type="EMBL" id="KAG8081812.1"/>
    </source>
</evidence>
<keyword evidence="1" id="KW-0732">Signal</keyword>
<keyword evidence="3" id="KW-1185">Reference proteome</keyword>
<organism evidence="2 3">
    <name type="scientific">Zizania palustris</name>
    <name type="common">Northern wild rice</name>
    <dbReference type="NCBI Taxonomy" id="103762"/>
    <lineage>
        <taxon>Eukaryota</taxon>
        <taxon>Viridiplantae</taxon>
        <taxon>Streptophyta</taxon>
        <taxon>Embryophyta</taxon>
        <taxon>Tracheophyta</taxon>
        <taxon>Spermatophyta</taxon>
        <taxon>Magnoliopsida</taxon>
        <taxon>Liliopsida</taxon>
        <taxon>Poales</taxon>
        <taxon>Poaceae</taxon>
        <taxon>BOP clade</taxon>
        <taxon>Oryzoideae</taxon>
        <taxon>Oryzeae</taxon>
        <taxon>Zizaniinae</taxon>
        <taxon>Zizania</taxon>
    </lineage>
</organism>
<protein>
    <recommendedName>
        <fullName evidence="4">Cathepsin propeptide inhibitor domain-containing protein</fullName>
    </recommendedName>
</protein>
<dbReference type="AlphaFoldDB" id="A0A8J5VRM2"/>
<comment type="caution">
    <text evidence="2">The sequence shown here is derived from an EMBL/GenBank/DDBJ whole genome shotgun (WGS) entry which is preliminary data.</text>
</comment>
<accession>A0A8J5VRM2</accession>
<reference evidence="2" key="2">
    <citation type="submission" date="2021-02" db="EMBL/GenBank/DDBJ databases">
        <authorList>
            <person name="Kimball J.A."/>
            <person name="Haas M.W."/>
            <person name="Macchietto M."/>
            <person name="Kono T."/>
            <person name="Duquette J."/>
            <person name="Shao M."/>
        </authorList>
    </citation>
    <scope>NUCLEOTIDE SEQUENCE</scope>
    <source>
        <tissue evidence="2">Fresh leaf tissue</tissue>
    </source>
</reference>
<reference evidence="2" key="1">
    <citation type="journal article" date="2021" name="bioRxiv">
        <title>Whole Genome Assembly and Annotation of Northern Wild Rice, Zizania palustris L., Supports a Whole Genome Duplication in the Zizania Genus.</title>
        <authorList>
            <person name="Haas M."/>
            <person name="Kono T."/>
            <person name="Macchietto M."/>
            <person name="Millas R."/>
            <person name="McGilp L."/>
            <person name="Shao M."/>
            <person name="Duquette J."/>
            <person name="Hirsch C.N."/>
            <person name="Kimball J."/>
        </authorList>
    </citation>
    <scope>NUCLEOTIDE SEQUENCE</scope>
    <source>
        <tissue evidence="2">Fresh leaf tissue</tissue>
    </source>
</reference>
<proteinExistence type="predicted"/>
<dbReference type="EMBL" id="JAAALK010000086">
    <property type="protein sequence ID" value="KAG8081812.1"/>
    <property type="molecule type" value="Genomic_DNA"/>
</dbReference>
<evidence type="ECO:0008006" key="4">
    <source>
        <dbReference type="Google" id="ProtNLM"/>
    </source>
</evidence>
<name>A0A8J5VRM2_ZIZPA</name>
<feature type="chain" id="PRO_5035261445" description="Cathepsin propeptide inhibitor domain-containing protein" evidence="1">
    <location>
        <begin position="19"/>
        <end position="79"/>
    </location>
</feature>
<evidence type="ECO:0000256" key="1">
    <source>
        <dbReference type="SAM" id="SignalP"/>
    </source>
</evidence>
<feature type="signal peptide" evidence="1">
    <location>
        <begin position="1"/>
        <end position="18"/>
    </location>
</feature>
<gene>
    <name evidence="2" type="ORF">GUJ93_ZPchr0014g47214</name>
</gene>